<dbReference type="EMBL" id="JASJEV010000001">
    <property type="protein sequence ID" value="MDJ1156851.1"/>
    <property type="molecule type" value="Genomic_DNA"/>
</dbReference>
<proteinExistence type="predicted"/>
<keyword evidence="3" id="KW-1185">Reference proteome</keyword>
<evidence type="ECO:0000259" key="1">
    <source>
        <dbReference type="Pfam" id="PF13468"/>
    </source>
</evidence>
<dbReference type="PANTHER" id="PTHR40265">
    <property type="entry name" value="BLL2707 PROTEIN"/>
    <property type="match status" value="1"/>
</dbReference>
<dbReference type="PANTHER" id="PTHR40265:SF1">
    <property type="entry name" value="GLYOXALASE-LIKE DOMAIN-CONTAINING PROTEIN"/>
    <property type="match status" value="1"/>
</dbReference>
<dbReference type="SUPFAM" id="SSF54593">
    <property type="entry name" value="Glyoxalase/Bleomycin resistance protein/Dihydroxybiphenyl dioxygenase"/>
    <property type="match status" value="1"/>
</dbReference>
<evidence type="ECO:0000313" key="2">
    <source>
        <dbReference type="EMBL" id="MDJ1156851.1"/>
    </source>
</evidence>
<dbReference type="Gene3D" id="3.10.180.10">
    <property type="entry name" value="2,3-Dihydroxybiphenyl 1,2-Dioxygenase, domain 1"/>
    <property type="match status" value="1"/>
</dbReference>
<reference evidence="2 3" key="1">
    <citation type="submission" date="2023-05" db="EMBL/GenBank/DDBJ databases">
        <title>Chelatococcus sp. nov., a moderately thermophilic bacterium isolated from hot spring microbial mat.</title>
        <authorList>
            <person name="Hu C.-J."/>
            <person name="Li W.-J."/>
        </authorList>
    </citation>
    <scope>NUCLEOTIDE SEQUENCE [LARGE SCALE GENOMIC DNA]</scope>
    <source>
        <strain evidence="2 3">SYSU G07232</strain>
    </source>
</reference>
<sequence length="300" mass="32112">MPRGIDHLVFAVRDLDAAGAFHERLGFTVGARNRHPWGTENRIVQFPGVFLELITVGEGAEIAPHGPRSFSFGAFVRDYLARREGLAMLVLESKDAAADAAAFRAAGVGDFDTFFFERRARRPDGSETQVAFTLAFAEDLRAPQAGFFVCQQHFPENFWNPAFQRHPNGATGITAAVMVAENPSDHHAFLSAFTGERDMRATSLGVTIGLPRGRIEVLTPAAAAEIYGFAETSAEPRLIGFAVAVPDLREQARRLGESGIAFLDRGGRLTVPSGRAFGAAITFEAASGGGARAGRGGGYS</sequence>
<comment type="caution">
    <text evidence="2">The sequence shown here is derived from an EMBL/GenBank/DDBJ whole genome shotgun (WGS) entry which is preliminary data.</text>
</comment>
<dbReference type="InterPro" id="IPR029068">
    <property type="entry name" value="Glyas_Bleomycin-R_OHBP_Dase"/>
</dbReference>
<name>A0ABT7AE26_9HYPH</name>
<organism evidence="2 3">
    <name type="scientific">Chelatococcus albus</name>
    <dbReference type="NCBI Taxonomy" id="3047466"/>
    <lineage>
        <taxon>Bacteria</taxon>
        <taxon>Pseudomonadati</taxon>
        <taxon>Pseudomonadota</taxon>
        <taxon>Alphaproteobacteria</taxon>
        <taxon>Hyphomicrobiales</taxon>
        <taxon>Chelatococcaceae</taxon>
        <taxon>Chelatococcus</taxon>
    </lineage>
</organism>
<dbReference type="Pfam" id="PF13468">
    <property type="entry name" value="Glyoxalase_3"/>
    <property type="match status" value="1"/>
</dbReference>
<evidence type="ECO:0000313" key="3">
    <source>
        <dbReference type="Proteomes" id="UP001321492"/>
    </source>
</evidence>
<gene>
    <name evidence="2" type="ORF">QNA08_01145</name>
</gene>
<dbReference type="Proteomes" id="UP001321492">
    <property type="component" value="Unassembled WGS sequence"/>
</dbReference>
<dbReference type="InterPro" id="IPR025870">
    <property type="entry name" value="Glyoxalase-like_dom"/>
</dbReference>
<protein>
    <submittedName>
        <fullName evidence="2">VOC family protein</fullName>
    </submittedName>
</protein>
<accession>A0ABT7AE26</accession>
<dbReference type="RefSeq" id="WP_283738846.1">
    <property type="nucleotide sequence ID" value="NZ_JASJEV010000001.1"/>
</dbReference>
<feature type="domain" description="Glyoxalase-like" evidence="1">
    <location>
        <begin position="5"/>
        <end position="191"/>
    </location>
</feature>